<accession>A0ABX8KKY9</accession>
<reference evidence="1 2" key="1">
    <citation type="submission" date="2021-06" db="EMBL/GenBank/DDBJ databases">
        <title>FDA dAtabase for Regulatory Grade micrObial Sequences (FDA-ARGOS): Supporting development and validation of Infectious Disease Dx tests.</title>
        <authorList>
            <person name="Sproer C."/>
            <person name="Gronow S."/>
            <person name="Severitt S."/>
            <person name="Schroder I."/>
            <person name="Tallon L."/>
            <person name="Sadzewicz L."/>
            <person name="Zhao X."/>
            <person name="Boylan J."/>
            <person name="Ott S."/>
            <person name="Bowen H."/>
            <person name="Vavikolanu K."/>
            <person name="Mehta A."/>
            <person name="Aluvathingal J."/>
            <person name="Nadendla S."/>
            <person name="Lowell S."/>
            <person name="Myers T."/>
            <person name="Yan Y."/>
        </authorList>
    </citation>
    <scope>NUCLEOTIDE SEQUENCE [LARGE SCALE GENOMIC DNA]</scope>
    <source>
        <strain evidence="1 2">FDAARGOS 1428</strain>
    </source>
</reference>
<sequence length="60" mass="6975">MFKITATIIKAGGTPAEWIRFSKHKMTREQCEKMFFRDKEAGKSYGAKVTIENFRCEKAK</sequence>
<evidence type="ECO:0000313" key="1">
    <source>
        <dbReference type="EMBL" id="QXA48658.1"/>
    </source>
</evidence>
<name>A0ABX8KKY9_9ENTR</name>
<dbReference type="InterPro" id="IPR009572">
    <property type="entry name" value="DUF1187"/>
</dbReference>
<dbReference type="Proteomes" id="UP000683583">
    <property type="component" value="Chromosome"/>
</dbReference>
<dbReference type="Pfam" id="PF06688">
    <property type="entry name" value="DUF1187"/>
    <property type="match status" value="1"/>
</dbReference>
<dbReference type="RefSeq" id="WP_088209428.1">
    <property type="nucleotide sequence ID" value="NZ_CP077290.1"/>
</dbReference>
<dbReference type="EMBL" id="CP077290">
    <property type="protein sequence ID" value="QXA48658.1"/>
    <property type="molecule type" value="Genomic_DNA"/>
</dbReference>
<proteinExistence type="predicted"/>
<keyword evidence="2" id="KW-1185">Reference proteome</keyword>
<dbReference type="NCBIfam" id="NF007283">
    <property type="entry name" value="PRK09750.1"/>
    <property type="match status" value="1"/>
</dbReference>
<evidence type="ECO:0000313" key="2">
    <source>
        <dbReference type="Proteomes" id="UP000683583"/>
    </source>
</evidence>
<protein>
    <submittedName>
        <fullName evidence="1">DUF1187 family protein</fullName>
    </submittedName>
</protein>
<organism evidence="1 2">
    <name type="scientific">Enterobacter cancerogenus</name>
    <dbReference type="NCBI Taxonomy" id="69218"/>
    <lineage>
        <taxon>Bacteria</taxon>
        <taxon>Pseudomonadati</taxon>
        <taxon>Pseudomonadota</taxon>
        <taxon>Gammaproteobacteria</taxon>
        <taxon>Enterobacterales</taxon>
        <taxon>Enterobacteriaceae</taxon>
        <taxon>Enterobacter</taxon>
        <taxon>Enterobacter cloacae complex</taxon>
    </lineage>
</organism>
<gene>
    <name evidence="1" type="ORF">I6L58_18390</name>
</gene>